<dbReference type="AlphaFoldDB" id="A0A8H7ZLZ9"/>
<dbReference type="Proteomes" id="UP000673691">
    <property type="component" value="Unassembled WGS sequence"/>
</dbReference>
<feature type="region of interest" description="Disordered" evidence="1">
    <location>
        <begin position="21"/>
        <end position="84"/>
    </location>
</feature>
<keyword evidence="3" id="KW-1185">Reference proteome</keyword>
<reference evidence="2 3" key="1">
    <citation type="journal article" name="Sci. Rep.">
        <title>Genome-scale phylogenetic analyses confirm Olpidium as the closest living zoosporic fungus to the non-flagellated, terrestrial fungi.</title>
        <authorList>
            <person name="Chang Y."/>
            <person name="Rochon D."/>
            <person name="Sekimoto S."/>
            <person name="Wang Y."/>
            <person name="Chovatia M."/>
            <person name="Sandor L."/>
            <person name="Salamov A."/>
            <person name="Grigoriev I.V."/>
            <person name="Stajich J.E."/>
            <person name="Spatafora J.W."/>
        </authorList>
    </citation>
    <scope>NUCLEOTIDE SEQUENCE [LARGE SCALE GENOMIC DNA]</scope>
    <source>
        <strain evidence="2">S191</strain>
    </source>
</reference>
<comment type="caution">
    <text evidence="2">The sequence shown here is derived from an EMBL/GenBank/DDBJ whole genome shotgun (WGS) entry which is preliminary data.</text>
</comment>
<evidence type="ECO:0000256" key="1">
    <source>
        <dbReference type="SAM" id="MobiDB-lite"/>
    </source>
</evidence>
<protein>
    <submittedName>
        <fullName evidence="2">Uncharacterized protein</fullName>
    </submittedName>
</protein>
<evidence type="ECO:0000313" key="2">
    <source>
        <dbReference type="EMBL" id="KAG5455861.1"/>
    </source>
</evidence>
<feature type="compositionally biased region" description="Basic residues" evidence="1">
    <location>
        <begin position="75"/>
        <end position="84"/>
    </location>
</feature>
<gene>
    <name evidence="2" type="ORF">BJ554DRAFT_4569</name>
</gene>
<dbReference type="EMBL" id="JAEFCI010012670">
    <property type="protein sequence ID" value="KAG5455861.1"/>
    <property type="molecule type" value="Genomic_DNA"/>
</dbReference>
<accession>A0A8H7ZLZ9</accession>
<evidence type="ECO:0000313" key="3">
    <source>
        <dbReference type="Proteomes" id="UP000673691"/>
    </source>
</evidence>
<name>A0A8H7ZLZ9_9FUNG</name>
<organism evidence="2 3">
    <name type="scientific">Olpidium bornovanus</name>
    <dbReference type="NCBI Taxonomy" id="278681"/>
    <lineage>
        <taxon>Eukaryota</taxon>
        <taxon>Fungi</taxon>
        <taxon>Fungi incertae sedis</taxon>
        <taxon>Olpidiomycota</taxon>
        <taxon>Olpidiomycotina</taxon>
        <taxon>Olpidiomycetes</taxon>
        <taxon>Olpidiales</taxon>
        <taxon>Olpidiaceae</taxon>
        <taxon>Olpidium</taxon>
    </lineage>
</organism>
<proteinExistence type="predicted"/>
<sequence>MGDATAARSVLQTQVSLDNLDRSSTSEVVSGLAFETETEAGTDADPSRSRASRSGRTQQPAEVAVFPSAASLSHSHGHVTRSRG</sequence>